<dbReference type="InterPro" id="IPR013103">
    <property type="entry name" value="RVT_2"/>
</dbReference>
<evidence type="ECO:0000256" key="1">
    <source>
        <dbReference type="ARBA" id="ARBA00022723"/>
    </source>
</evidence>
<sequence length="329" mass="38201">MVRSMMNLTTLPLSFWYYALEYATRILNMVPTKKVDKTPYELWYGKVPNLSYLKVWGFSGRAIDLEEIQDEDTSPSEITSEIPMEVEGFEPPQEEDIPIRRSERTCRAPNHLSLNVETDEHSLGDLNEPTSYKAAMLDSESNKWIDAMNAEIQSMMDIMVWVLVDLPPGCKTVGSKWIFKKKTDMDEKYASFKDPFMVLIKHQEDGIKRFDEEIKRFGFSQNLDEPCVYQKASGSNATLLILYVDDIIIMGNHIPSLQSVKDYLGKCFSMKDLGEATFILIIKMYRDRSKRLIRLGQNAYMDKILKRYRMDNSKRGYIPMQEILDLNKT</sequence>
<name>A0ABQ5CZ52_9ASTR</name>
<evidence type="ECO:0000313" key="5">
    <source>
        <dbReference type="Proteomes" id="UP001151760"/>
    </source>
</evidence>
<dbReference type="Proteomes" id="UP001151760">
    <property type="component" value="Unassembled WGS sequence"/>
</dbReference>
<proteinExistence type="predicted"/>
<dbReference type="PANTHER" id="PTHR42648:SF27">
    <property type="entry name" value="RNA-DIRECTED DNA POLYMERASE"/>
    <property type="match status" value="1"/>
</dbReference>
<protein>
    <submittedName>
        <fullName evidence="4">Retrotransposon protein, putative, ty1-copia subclass</fullName>
    </submittedName>
</protein>
<evidence type="ECO:0000256" key="2">
    <source>
        <dbReference type="ARBA" id="ARBA00022801"/>
    </source>
</evidence>
<dbReference type="EMBL" id="BQNB010014757">
    <property type="protein sequence ID" value="GJT32044.1"/>
    <property type="molecule type" value="Genomic_DNA"/>
</dbReference>
<organism evidence="4 5">
    <name type="scientific">Tanacetum coccineum</name>
    <dbReference type="NCBI Taxonomy" id="301880"/>
    <lineage>
        <taxon>Eukaryota</taxon>
        <taxon>Viridiplantae</taxon>
        <taxon>Streptophyta</taxon>
        <taxon>Embryophyta</taxon>
        <taxon>Tracheophyta</taxon>
        <taxon>Spermatophyta</taxon>
        <taxon>Magnoliopsida</taxon>
        <taxon>eudicotyledons</taxon>
        <taxon>Gunneridae</taxon>
        <taxon>Pentapetalae</taxon>
        <taxon>asterids</taxon>
        <taxon>campanulids</taxon>
        <taxon>Asterales</taxon>
        <taxon>Asteraceae</taxon>
        <taxon>Asteroideae</taxon>
        <taxon>Anthemideae</taxon>
        <taxon>Anthemidinae</taxon>
        <taxon>Tanacetum</taxon>
    </lineage>
</organism>
<dbReference type="Gene3D" id="3.30.420.10">
    <property type="entry name" value="Ribonuclease H-like superfamily/Ribonuclease H"/>
    <property type="match status" value="1"/>
</dbReference>
<accession>A0ABQ5CZ52</accession>
<dbReference type="InterPro" id="IPR012337">
    <property type="entry name" value="RNaseH-like_sf"/>
</dbReference>
<keyword evidence="1" id="KW-0479">Metal-binding</keyword>
<dbReference type="SUPFAM" id="SSF53098">
    <property type="entry name" value="Ribonuclease H-like"/>
    <property type="match status" value="1"/>
</dbReference>
<feature type="domain" description="Reverse transcriptase Ty1/copia-type" evidence="3">
    <location>
        <begin position="211"/>
        <end position="321"/>
    </location>
</feature>
<keyword evidence="5" id="KW-1185">Reference proteome</keyword>
<gene>
    <name evidence="4" type="ORF">Tco_0922463</name>
</gene>
<comment type="caution">
    <text evidence="4">The sequence shown here is derived from an EMBL/GenBank/DDBJ whole genome shotgun (WGS) entry which is preliminary data.</text>
</comment>
<evidence type="ECO:0000313" key="4">
    <source>
        <dbReference type="EMBL" id="GJT32044.1"/>
    </source>
</evidence>
<evidence type="ECO:0000259" key="3">
    <source>
        <dbReference type="Pfam" id="PF07727"/>
    </source>
</evidence>
<dbReference type="PANTHER" id="PTHR42648">
    <property type="entry name" value="TRANSPOSASE, PUTATIVE-RELATED"/>
    <property type="match status" value="1"/>
</dbReference>
<dbReference type="InterPro" id="IPR039537">
    <property type="entry name" value="Retrotran_Ty1/copia-like"/>
</dbReference>
<reference evidence="4" key="1">
    <citation type="journal article" date="2022" name="Int. J. Mol. Sci.">
        <title>Draft Genome of Tanacetum Coccineum: Genomic Comparison of Closely Related Tanacetum-Family Plants.</title>
        <authorList>
            <person name="Yamashiro T."/>
            <person name="Shiraishi A."/>
            <person name="Nakayama K."/>
            <person name="Satake H."/>
        </authorList>
    </citation>
    <scope>NUCLEOTIDE SEQUENCE</scope>
</reference>
<reference evidence="4" key="2">
    <citation type="submission" date="2022-01" db="EMBL/GenBank/DDBJ databases">
        <authorList>
            <person name="Yamashiro T."/>
            <person name="Shiraishi A."/>
            <person name="Satake H."/>
            <person name="Nakayama K."/>
        </authorList>
    </citation>
    <scope>NUCLEOTIDE SEQUENCE</scope>
</reference>
<keyword evidence="2" id="KW-0378">Hydrolase</keyword>
<dbReference type="InterPro" id="IPR036397">
    <property type="entry name" value="RNaseH_sf"/>
</dbReference>
<dbReference type="Pfam" id="PF07727">
    <property type="entry name" value="RVT_2"/>
    <property type="match status" value="1"/>
</dbReference>